<evidence type="ECO:0000256" key="1">
    <source>
        <dbReference type="SAM" id="MobiDB-lite"/>
    </source>
</evidence>
<comment type="caution">
    <text evidence="2">The sequence shown here is derived from an EMBL/GenBank/DDBJ whole genome shotgun (WGS) entry which is preliminary data.</text>
</comment>
<protein>
    <submittedName>
        <fullName evidence="2">Uncharacterized protein</fullName>
    </submittedName>
</protein>
<keyword evidence="3" id="KW-1185">Reference proteome</keyword>
<feature type="region of interest" description="Disordered" evidence="1">
    <location>
        <begin position="1"/>
        <end position="24"/>
    </location>
</feature>
<gene>
    <name evidence="2" type="ORF">VW23_024345</name>
</gene>
<evidence type="ECO:0000313" key="2">
    <source>
        <dbReference type="EMBL" id="OEO29748.1"/>
    </source>
</evidence>
<evidence type="ECO:0000313" key="3">
    <source>
        <dbReference type="Proteomes" id="UP000095463"/>
    </source>
</evidence>
<reference evidence="2 3" key="1">
    <citation type="journal article" date="2015" name="Genome Announc.">
        <title>Genome Assemblies of Three Soil-Associated Devosia species: D. insulae, D. limi, and D. soli.</title>
        <authorList>
            <person name="Hassan Y.I."/>
            <person name="Lepp D."/>
            <person name="Zhou T."/>
        </authorList>
    </citation>
    <scope>NUCLEOTIDE SEQUENCE [LARGE SCALE GENOMIC DNA]</scope>
    <source>
        <strain evidence="2 3">DS-56</strain>
    </source>
</reference>
<proteinExistence type="predicted"/>
<name>A0A1E5XME4_9HYPH</name>
<sequence length="80" mass="9433">MARTLTEEGGAQKPGRTIHSRFSGRVALARRGSLRENKMTERKTLFRRVFESMIEGRTRQAQRYISQYLHANPTRNEWRP</sequence>
<dbReference type="Proteomes" id="UP000095463">
    <property type="component" value="Unassembled WGS sequence"/>
</dbReference>
<organism evidence="2 3">
    <name type="scientific">Devosia insulae DS-56</name>
    <dbReference type="NCBI Taxonomy" id="1116389"/>
    <lineage>
        <taxon>Bacteria</taxon>
        <taxon>Pseudomonadati</taxon>
        <taxon>Pseudomonadota</taxon>
        <taxon>Alphaproteobacteria</taxon>
        <taxon>Hyphomicrobiales</taxon>
        <taxon>Devosiaceae</taxon>
        <taxon>Devosia</taxon>
    </lineage>
</organism>
<accession>A0A1E5XME4</accession>
<dbReference type="EMBL" id="LAJE02000260">
    <property type="protein sequence ID" value="OEO29748.1"/>
    <property type="molecule type" value="Genomic_DNA"/>
</dbReference>
<dbReference type="AlphaFoldDB" id="A0A1E5XME4"/>